<evidence type="ECO:0000259" key="6">
    <source>
        <dbReference type="PROSITE" id="PS50158"/>
    </source>
</evidence>
<dbReference type="GO" id="GO:0008270">
    <property type="term" value="F:zinc ion binding"/>
    <property type="evidence" value="ECO:0007669"/>
    <property type="project" value="UniProtKB-KW"/>
</dbReference>
<evidence type="ECO:0000313" key="8">
    <source>
        <dbReference type="Proteomes" id="UP000504610"/>
    </source>
</evidence>
<dbReference type="InterPro" id="IPR010666">
    <property type="entry name" value="Znf_GRF"/>
</dbReference>
<dbReference type="PROSITE" id="PS50158">
    <property type="entry name" value="ZF_CCHC"/>
    <property type="match status" value="1"/>
</dbReference>
<evidence type="ECO:0000313" key="9">
    <source>
        <dbReference type="RefSeq" id="XP_018452197.1"/>
    </source>
</evidence>
<dbReference type="Proteomes" id="UP000504610">
    <property type="component" value="Chromosome 9"/>
</dbReference>
<feature type="domain" description="GRF-type" evidence="7">
    <location>
        <begin position="41"/>
        <end position="80"/>
    </location>
</feature>
<keyword evidence="3" id="KW-0862">Zinc</keyword>
<sequence>MPTGDCFHCHKPGHWANRCPLKSATKITTIDPAASPPVIHCHCDRACLVLTSKTLKNPNRRFYKCSAVPNCEFFKWCDEVSINSQPVSLNPPCPCGSGPCRRVTVPDGPNANRSSFVCCIKKGFGACGFSQWEDDAQIQSEQVGLGGPPCTSTLSDFSEFKNSLPNIDLSSDASVNQEPKDVGSFETEEKVLSSLAPEHNENQLKDLCYYYTTNSDDTGFRGKESYAPEVAEATSLSENIINQVSNRPTCQSTTSIETEASCSSLMDLIEQYNSEKLYFESVSMKHVDVLSAFTGSYKILESLRDTAHNLSTQLTEVKKQVKLYEAKTSEFAASLEEVCGEMTKSQNKMVETARRVLKELSGRKVAAL</sequence>
<evidence type="ECO:0000256" key="3">
    <source>
        <dbReference type="ARBA" id="ARBA00022833"/>
    </source>
</evidence>
<protein>
    <submittedName>
        <fullName evidence="9">Uncharacterized protein LOC108823478</fullName>
    </submittedName>
</protein>
<keyword evidence="8" id="KW-1185">Reference proteome</keyword>
<dbReference type="KEGG" id="rsz:108823478"/>
<dbReference type="Pfam" id="PF06839">
    <property type="entry name" value="Zn_ribbon_GRF"/>
    <property type="match status" value="2"/>
</dbReference>
<dbReference type="GO" id="GO:0003676">
    <property type="term" value="F:nucleic acid binding"/>
    <property type="evidence" value="ECO:0007669"/>
    <property type="project" value="InterPro"/>
</dbReference>
<evidence type="ECO:0000259" key="7">
    <source>
        <dbReference type="PROSITE" id="PS51999"/>
    </source>
</evidence>
<keyword evidence="5" id="KW-0175">Coiled coil</keyword>
<dbReference type="PANTHER" id="PTHR33680:SF8">
    <property type="entry name" value="GRF ZINC FINGER _ ZINC KNUCKLE PROTEIN"/>
    <property type="match status" value="1"/>
</dbReference>
<dbReference type="AlphaFoldDB" id="A0A6J0KWA1"/>
<evidence type="ECO:0000256" key="2">
    <source>
        <dbReference type="ARBA" id="ARBA00022771"/>
    </source>
</evidence>
<reference evidence="9" key="2">
    <citation type="submission" date="2025-08" db="UniProtKB">
        <authorList>
            <consortium name="RefSeq"/>
        </authorList>
    </citation>
    <scope>IDENTIFICATION</scope>
    <source>
        <tissue evidence="9">Leaf</tissue>
    </source>
</reference>
<feature type="coiled-coil region" evidence="5">
    <location>
        <begin position="300"/>
        <end position="327"/>
    </location>
</feature>
<dbReference type="PROSITE" id="PS51999">
    <property type="entry name" value="ZF_GRF"/>
    <property type="match status" value="2"/>
</dbReference>
<dbReference type="PANTHER" id="PTHR33680">
    <property type="entry name" value="OS07G0190500 PROTEIN"/>
    <property type="match status" value="1"/>
</dbReference>
<keyword evidence="2 4" id="KW-0863">Zinc-finger</keyword>
<dbReference type="GeneID" id="108823478"/>
<gene>
    <name evidence="9" type="primary">LOC108823478</name>
</gene>
<evidence type="ECO:0000256" key="4">
    <source>
        <dbReference type="PROSITE-ProRule" id="PRU00047"/>
    </source>
</evidence>
<feature type="domain" description="GRF-type" evidence="7">
    <location>
        <begin position="93"/>
        <end position="136"/>
    </location>
</feature>
<feature type="domain" description="CCHC-type" evidence="6">
    <location>
        <begin position="6"/>
        <end position="20"/>
    </location>
</feature>
<evidence type="ECO:0000256" key="1">
    <source>
        <dbReference type="ARBA" id="ARBA00022723"/>
    </source>
</evidence>
<accession>A0A6J0KWA1</accession>
<dbReference type="OrthoDB" id="2425403at2759"/>
<keyword evidence="1" id="KW-0479">Metal-binding</keyword>
<organism evidence="8 9">
    <name type="scientific">Raphanus sativus</name>
    <name type="common">Radish</name>
    <name type="synonym">Raphanus raphanistrum var. sativus</name>
    <dbReference type="NCBI Taxonomy" id="3726"/>
    <lineage>
        <taxon>Eukaryota</taxon>
        <taxon>Viridiplantae</taxon>
        <taxon>Streptophyta</taxon>
        <taxon>Embryophyta</taxon>
        <taxon>Tracheophyta</taxon>
        <taxon>Spermatophyta</taxon>
        <taxon>Magnoliopsida</taxon>
        <taxon>eudicotyledons</taxon>
        <taxon>Gunneridae</taxon>
        <taxon>Pentapetalae</taxon>
        <taxon>rosids</taxon>
        <taxon>malvids</taxon>
        <taxon>Brassicales</taxon>
        <taxon>Brassicaceae</taxon>
        <taxon>Brassiceae</taxon>
        <taxon>Raphanus</taxon>
    </lineage>
</organism>
<dbReference type="InterPro" id="IPR001878">
    <property type="entry name" value="Znf_CCHC"/>
</dbReference>
<dbReference type="InterPro" id="IPR036875">
    <property type="entry name" value="Znf_CCHC_sf"/>
</dbReference>
<dbReference type="RefSeq" id="XP_018452197.1">
    <property type="nucleotide sequence ID" value="XM_018596695.2"/>
</dbReference>
<evidence type="ECO:0000256" key="5">
    <source>
        <dbReference type="SAM" id="Coils"/>
    </source>
</evidence>
<dbReference type="Gene3D" id="4.10.60.10">
    <property type="entry name" value="Zinc finger, CCHC-type"/>
    <property type="match status" value="1"/>
</dbReference>
<reference evidence="8" key="1">
    <citation type="journal article" date="2019" name="Database">
        <title>The radish genome database (RadishGD): an integrated information resource for radish genomics.</title>
        <authorList>
            <person name="Yu H.J."/>
            <person name="Baek S."/>
            <person name="Lee Y.J."/>
            <person name="Cho A."/>
            <person name="Mun J.H."/>
        </authorList>
    </citation>
    <scope>NUCLEOTIDE SEQUENCE [LARGE SCALE GENOMIC DNA]</scope>
    <source>
        <strain evidence="8">cv. WK10039</strain>
    </source>
</reference>
<name>A0A6J0KWA1_RAPSA</name>
<dbReference type="SUPFAM" id="SSF57756">
    <property type="entry name" value="Retrovirus zinc finger-like domains"/>
    <property type="match status" value="1"/>
</dbReference>
<proteinExistence type="predicted"/>